<comment type="caution">
    <text evidence="2">The sequence shown here is derived from an EMBL/GenBank/DDBJ whole genome shotgun (WGS) entry which is preliminary data.</text>
</comment>
<dbReference type="EMBL" id="JAVEPI010000001">
    <property type="protein sequence ID" value="KAK1444547.1"/>
    <property type="molecule type" value="Genomic_DNA"/>
</dbReference>
<feature type="transmembrane region" description="Helical" evidence="1">
    <location>
        <begin position="6"/>
        <end position="28"/>
    </location>
</feature>
<proteinExistence type="predicted"/>
<sequence>MSWRMFGYTCLLTSGFNVVVFLVIRAHLNGQKHMVQVLPDRIPTASKACIACSIIHLVAMIISIAYLTGVIKFDPFARPLRYFRSIAGLSPVGGPMRYRKITENGASLPVYSDDVATDVNE</sequence>
<gene>
    <name evidence="2" type="ORF">BgAZ_104530</name>
</gene>
<name>A0AAD8PFY2_BABGI</name>
<accession>A0AAD8PFY2</accession>
<protein>
    <submittedName>
        <fullName evidence="2">Uncharacterized protein</fullName>
    </submittedName>
</protein>
<keyword evidence="1" id="KW-1133">Transmembrane helix</keyword>
<dbReference type="Proteomes" id="UP001230268">
    <property type="component" value="Unassembled WGS sequence"/>
</dbReference>
<evidence type="ECO:0000313" key="3">
    <source>
        <dbReference type="Proteomes" id="UP001230268"/>
    </source>
</evidence>
<evidence type="ECO:0000256" key="1">
    <source>
        <dbReference type="SAM" id="Phobius"/>
    </source>
</evidence>
<dbReference type="AlphaFoldDB" id="A0AAD8PFY2"/>
<organism evidence="2 3">
    <name type="scientific">Babesia gibsoni</name>
    <dbReference type="NCBI Taxonomy" id="33632"/>
    <lineage>
        <taxon>Eukaryota</taxon>
        <taxon>Sar</taxon>
        <taxon>Alveolata</taxon>
        <taxon>Apicomplexa</taxon>
        <taxon>Aconoidasida</taxon>
        <taxon>Piroplasmida</taxon>
        <taxon>Babesiidae</taxon>
        <taxon>Babesia</taxon>
    </lineage>
</organism>
<feature type="transmembrane region" description="Helical" evidence="1">
    <location>
        <begin position="48"/>
        <end position="71"/>
    </location>
</feature>
<keyword evidence="1" id="KW-0812">Transmembrane</keyword>
<keyword evidence="3" id="KW-1185">Reference proteome</keyword>
<evidence type="ECO:0000313" key="2">
    <source>
        <dbReference type="EMBL" id="KAK1444547.1"/>
    </source>
</evidence>
<reference evidence="2" key="1">
    <citation type="submission" date="2023-08" db="EMBL/GenBank/DDBJ databases">
        <title>Draft sequence of the Babesia gibsoni genome.</title>
        <authorList>
            <person name="Yamagishi J.Y."/>
            <person name="Xuan X.X."/>
        </authorList>
    </citation>
    <scope>NUCLEOTIDE SEQUENCE</scope>
    <source>
        <strain evidence="2">Azabu</strain>
    </source>
</reference>
<keyword evidence="1" id="KW-0472">Membrane</keyword>